<feature type="transmembrane region" description="Helical" evidence="6">
    <location>
        <begin position="52"/>
        <end position="72"/>
    </location>
</feature>
<evidence type="ECO:0000256" key="4">
    <source>
        <dbReference type="ARBA" id="ARBA00022989"/>
    </source>
</evidence>
<proteinExistence type="predicted"/>
<reference evidence="9" key="1">
    <citation type="submission" date="2020-08" db="EMBL/GenBank/DDBJ databases">
        <title>Novel species isolated from subtropical streams in China.</title>
        <authorList>
            <person name="Lu H."/>
        </authorList>
    </citation>
    <scope>NUCLEOTIDE SEQUENCE</scope>
    <source>
        <strain evidence="9">KACC 12607</strain>
    </source>
</reference>
<protein>
    <submittedName>
        <fullName evidence="9">Lipopolysaccharide biosynthesis protein</fullName>
    </submittedName>
</protein>
<dbReference type="Proteomes" id="UP000634011">
    <property type="component" value="Unassembled WGS sequence"/>
</dbReference>
<keyword evidence="2" id="KW-1003">Cell membrane</keyword>
<dbReference type="PANTHER" id="PTHR32309:SF13">
    <property type="entry name" value="FERRIC ENTEROBACTIN TRANSPORT PROTEIN FEPE"/>
    <property type="match status" value="1"/>
</dbReference>
<dbReference type="InterPro" id="IPR003856">
    <property type="entry name" value="LPS_length_determ_N"/>
</dbReference>
<dbReference type="InterPro" id="IPR050445">
    <property type="entry name" value="Bact_polysacc_biosynth/exp"/>
</dbReference>
<dbReference type="GO" id="GO:0004713">
    <property type="term" value="F:protein tyrosine kinase activity"/>
    <property type="evidence" value="ECO:0007669"/>
    <property type="project" value="TreeGrafter"/>
</dbReference>
<accession>A0A923KRN7</accession>
<dbReference type="PANTHER" id="PTHR32309">
    <property type="entry name" value="TYROSINE-PROTEIN KINASE"/>
    <property type="match status" value="1"/>
</dbReference>
<dbReference type="EMBL" id="JACOFV010000024">
    <property type="protein sequence ID" value="MBC3864194.1"/>
    <property type="molecule type" value="Genomic_DNA"/>
</dbReference>
<feature type="domain" description="Polysaccharide chain length determinant N-terminal" evidence="7">
    <location>
        <begin position="2"/>
        <end position="94"/>
    </location>
</feature>
<gene>
    <name evidence="9" type="ORF">H8K32_18990</name>
</gene>
<evidence type="ECO:0000256" key="5">
    <source>
        <dbReference type="ARBA" id="ARBA00023136"/>
    </source>
</evidence>
<dbReference type="AlphaFoldDB" id="A0A923KRN7"/>
<keyword evidence="3 6" id="KW-0812">Transmembrane</keyword>
<evidence type="ECO:0000256" key="3">
    <source>
        <dbReference type="ARBA" id="ARBA00022692"/>
    </source>
</evidence>
<dbReference type="InterPro" id="IPR032807">
    <property type="entry name" value="GNVR"/>
</dbReference>
<comment type="caution">
    <text evidence="9">The sequence shown here is derived from an EMBL/GenBank/DDBJ whole genome shotgun (WGS) entry which is preliminary data.</text>
</comment>
<evidence type="ECO:0000259" key="8">
    <source>
        <dbReference type="Pfam" id="PF13807"/>
    </source>
</evidence>
<keyword evidence="10" id="KW-1185">Reference proteome</keyword>
<feature type="transmembrane region" description="Helical" evidence="6">
    <location>
        <begin position="344"/>
        <end position="364"/>
    </location>
</feature>
<evidence type="ECO:0000256" key="1">
    <source>
        <dbReference type="ARBA" id="ARBA00004651"/>
    </source>
</evidence>
<evidence type="ECO:0000256" key="6">
    <source>
        <dbReference type="SAM" id="Phobius"/>
    </source>
</evidence>
<keyword evidence="5 6" id="KW-0472">Membrane</keyword>
<evidence type="ECO:0000256" key="2">
    <source>
        <dbReference type="ARBA" id="ARBA00022475"/>
    </source>
</evidence>
<evidence type="ECO:0000259" key="7">
    <source>
        <dbReference type="Pfam" id="PF02706"/>
    </source>
</evidence>
<evidence type="ECO:0000313" key="10">
    <source>
        <dbReference type="Proteomes" id="UP000634011"/>
    </source>
</evidence>
<sequence length="390" mass="42405">MDIFLTLAKHKKKIFVYPVAFGIAGLAISLVLPNAYKANTKILPPQQSQSTASAMLSQLGGLAGGAGAALGIKSPNDLYIAMLKSRALTDKLIQRFDLQKRYDAKFLESTRKELDEKSVIASGKDNMISIDVEDKDAKVAAAIANAYVEELTVLTSKFALTEASQRRVFFEKQLELAKDKMIAAETALSSGIDSKGMMSVDAQSKAVLETVARLRANISAKQIQLKAMQAFVTPSNNEYKRANQELLGMQDELAKLEKGSASNAASKSESAMQASEAAASAGKPAEAGASNIQLLRDVKYYQMLYEMLAKQYEVARLDEAKDIPLIQVLDKAVEPERKFKPQSALITIAAAFFGLILALVAAFVSEAMSQPKSAEDAEKWRQLKAYLQFS</sequence>
<keyword evidence="4 6" id="KW-1133">Transmembrane helix</keyword>
<organism evidence="9 10">
    <name type="scientific">Undibacterium jejuense</name>
    <dbReference type="NCBI Taxonomy" id="1344949"/>
    <lineage>
        <taxon>Bacteria</taxon>
        <taxon>Pseudomonadati</taxon>
        <taxon>Pseudomonadota</taxon>
        <taxon>Betaproteobacteria</taxon>
        <taxon>Burkholderiales</taxon>
        <taxon>Oxalobacteraceae</taxon>
        <taxon>Undibacterium</taxon>
    </lineage>
</organism>
<feature type="transmembrane region" description="Helical" evidence="6">
    <location>
        <begin position="14"/>
        <end position="32"/>
    </location>
</feature>
<feature type="domain" description="Tyrosine-protein kinase G-rich" evidence="8">
    <location>
        <begin position="292"/>
        <end position="365"/>
    </location>
</feature>
<name>A0A923KRN7_9BURK</name>
<comment type="subcellular location">
    <subcellularLocation>
        <location evidence="1">Cell membrane</location>
        <topology evidence="1">Multi-pass membrane protein</topology>
    </subcellularLocation>
</comment>
<dbReference type="Pfam" id="PF02706">
    <property type="entry name" value="Wzz"/>
    <property type="match status" value="1"/>
</dbReference>
<dbReference type="Pfam" id="PF13807">
    <property type="entry name" value="GNVR"/>
    <property type="match status" value="1"/>
</dbReference>
<evidence type="ECO:0000313" key="9">
    <source>
        <dbReference type="EMBL" id="MBC3864194.1"/>
    </source>
</evidence>
<dbReference type="GO" id="GO:0005886">
    <property type="term" value="C:plasma membrane"/>
    <property type="evidence" value="ECO:0007669"/>
    <property type="project" value="UniProtKB-SubCell"/>
</dbReference>